<feature type="compositionally biased region" description="Acidic residues" evidence="1">
    <location>
        <begin position="273"/>
        <end position="283"/>
    </location>
</feature>
<dbReference type="AlphaFoldDB" id="A0AAD3SN74"/>
<accession>A0AAD3SN74</accession>
<evidence type="ECO:0000313" key="3">
    <source>
        <dbReference type="Proteomes" id="UP001279734"/>
    </source>
</evidence>
<feature type="compositionally biased region" description="Basic and acidic residues" evidence="1">
    <location>
        <begin position="362"/>
        <end position="385"/>
    </location>
</feature>
<protein>
    <recommendedName>
        <fullName evidence="4">Protein EXECUTER 1, chloroplastic</fullName>
    </recommendedName>
</protein>
<proteinExistence type="predicted"/>
<dbReference type="InterPro" id="IPR044680">
    <property type="entry name" value="EX1/2"/>
</dbReference>
<organism evidence="2 3">
    <name type="scientific">Nepenthes gracilis</name>
    <name type="common">Slender pitcher plant</name>
    <dbReference type="NCBI Taxonomy" id="150966"/>
    <lineage>
        <taxon>Eukaryota</taxon>
        <taxon>Viridiplantae</taxon>
        <taxon>Streptophyta</taxon>
        <taxon>Embryophyta</taxon>
        <taxon>Tracheophyta</taxon>
        <taxon>Spermatophyta</taxon>
        <taxon>Magnoliopsida</taxon>
        <taxon>eudicotyledons</taxon>
        <taxon>Gunneridae</taxon>
        <taxon>Pentapetalae</taxon>
        <taxon>Caryophyllales</taxon>
        <taxon>Nepenthaceae</taxon>
        <taxon>Nepenthes</taxon>
    </lineage>
</organism>
<dbReference type="EMBL" id="BSYO01000013">
    <property type="protein sequence ID" value="GMH13562.1"/>
    <property type="molecule type" value="Genomic_DNA"/>
</dbReference>
<evidence type="ECO:0000256" key="1">
    <source>
        <dbReference type="SAM" id="MobiDB-lite"/>
    </source>
</evidence>
<evidence type="ECO:0000313" key="2">
    <source>
        <dbReference type="EMBL" id="GMH13562.1"/>
    </source>
</evidence>
<dbReference type="GO" id="GO:0010343">
    <property type="term" value="P:singlet oxygen-mediated programmed cell death"/>
    <property type="evidence" value="ECO:0007669"/>
    <property type="project" value="InterPro"/>
</dbReference>
<name>A0AAD3SN74_NEPGR</name>
<reference evidence="2" key="1">
    <citation type="submission" date="2023-05" db="EMBL/GenBank/DDBJ databases">
        <title>Nepenthes gracilis genome sequencing.</title>
        <authorList>
            <person name="Fukushima K."/>
        </authorList>
    </citation>
    <scope>NUCLEOTIDE SEQUENCE</scope>
    <source>
        <strain evidence="2">SING2019-196</strain>
    </source>
</reference>
<evidence type="ECO:0008006" key="4">
    <source>
        <dbReference type="Google" id="ProtNLM"/>
    </source>
</evidence>
<feature type="compositionally biased region" description="Low complexity" evidence="1">
    <location>
        <begin position="182"/>
        <end position="194"/>
    </location>
</feature>
<comment type="caution">
    <text evidence="2">The sequence shown here is derived from an EMBL/GenBank/DDBJ whole genome shotgun (WGS) entry which is preliminary data.</text>
</comment>
<dbReference type="GO" id="GO:0042651">
    <property type="term" value="C:thylakoid membrane"/>
    <property type="evidence" value="ECO:0007669"/>
    <property type="project" value="TreeGrafter"/>
</dbReference>
<dbReference type="Proteomes" id="UP001279734">
    <property type="component" value="Unassembled WGS sequence"/>
</dbReference>
<keyword evidence="3" id="KW-1185">Reference proteome</keyword>
<feature type="region of interest" description="Disordered" evidence="1">
    <location>
        <begin position="273"/>
        <end position="302"/>
    </location>
</feature>
<gene>
    <name evidence="2" type="ORF">Nepgr_015403</name>
</gene>
<feature type="region of interest" description="Disordered" evidence="1">
    <location>
        <begin position="358"/>
        <end position="385"/>
    </location>
</feature>
<sequence>MVDGGIVEVETGMDGDDDQDWDWDKWMKHFKEVEEQERLISVLKSQLAHAIDKEEYEDAAKLKVAIAAVATKDTVGIVISYLNRAIAEERYRDAAVMRDNAGAGLVGWWAGVSDDKTDPYGCIIRISAEHGRYVARRYSPRHLVTSTAGPPLFEIFLAPNKKGEYKQQAVYLKRRAISQKSPSAFPRSSAAAGSMNPLSPSEGKGDNPDSDSEDIKYGEDKDDMDVADGLSGFQNILQDMIPGARVKVLKLTAPENGDRDFISKVIEQIIEEDDKERESELDSVDIQGNGKGESGEEKDEIGMDVAGGFIDREDRSEVAVKVVIGGLVQMPYSTRSNKDLLRVPARLEKRGRKSFSFTIEDYNDKQDSSSKDHTPTKQKDKNRVQRHADRVVFDLAKFVSRGEKIPIKVLKDVGELISLSLSQAQNRQPLIGTTTFNRLELPAFPDPLNGLYIGSHGPYASEIIQLRRKFGQWKGEGGIEGPSTLDFYEYVEAVKLTGDPYVPAGQVAFRAKVGKRFQLPHKGIIPEEFGVIARYEGQGRLAERGFQNPRWVDGELVILDGKYIRAGPVLFLPESFISVLCSDFSSFRCDHEIDFCILLGRLNSRATCLMLAGLIIELQERKRMSISGDSENFIAWKQPSNDSNLIRTCWTEIPDGL</sequence>
<dbReference type="PANTHER" id="PTHR33917:SF3">
    <property type="entry name" value="PROTEIN EXECUTER 1, CHLOROPLASTIC"/>
    <property type="match status" value="1"/>
</dbReference>
<dbReference type="PANTHER" id="PTHR33917">
    <property type="entry name" value="PROTEIN EXECUTER 1, CHLOROPLASTIC"/>
    <property type="match status" value="1"/>
</dbReference>
<feature type="compositionally biased region" description="Basic and acidic residues" evidence="1">
    <location>
        <begin position="203"/>
        <end position="219"/>
    </location>
</feature>
<feature type="region of interest" description="Disordered" evidence="1">
    <location>
        <begin position="182"/>
        <end position="223"/>
    </location>
</feature>
<dbReference type="Pfam" id="PF12014">
    <property type="entry name" value="Cyclin_D1_bind"/>
    <property type="match status" value="1"/>
</dbReference>